<dbReference type="Pfam" id="PF13692">
    <property type="entry name" value="Glyco_trans_1_4"/>
    <property type="match status" value="1"/>
</dbReference>
<dbReference type="RefSeq" id="WP_422864963.1">
    <property type="nucleotide sequence ID" value="NZ_JAMSKV010000012.1"/>
</dbReference>
<evidence type="ECO:0000313" key="4">
    <source>
        <dbReference type="Proteomes" id="UP001524587"/>
    </source>
</evidence>
<organism evidence="3 4">
    <name type="scientific">Endosaccharibacter trunci</name>
    <dbReference type="NCBI Taxonomy" id="2812733"/>
    <lineage>
        <taxon>Bacteria</taxon>
        <taxon>Pseudomonadati</taxon>
        <taxon>Pseudomonadota</taxon>
        <taxon>Alphaproteobacteria</taxon>
        <taxon>Acetobacterales</taxon>
        <taxon>Acetobacteraceae</taxon>
        <taxon>Endosaccharibacter</taxon>
    </lineage>
</organism>
<dbReference type="PANTHER" id="PTHR12526:SF510">
    <property type="entry name" value="D-INOSITOL 3-PHOSPHATE GLYCOSYLTRANSFERASE"/>
    <property type="match status" value="1"/>
</dbReference>
<dbReference type="PANTHER" id="PTHR12526">
    <property type="entry name" value="GLYCOSYLTRANSFERASE"/>
    <property type="match status" value="1"/>
</dbReference>
<evidence type="ECO:0000313" key="3">
    <source>
        <dbReference type="EMBL" id="MCQ8279422.1"/>
    </source>
</evidence>
<name>A0ABT1WB05_9PROT</name>
<protein>
    <submittedName>
        <fullName evidence="3">Glycosyltransferase</fullName>
    </submittedName>
</protein>
<keyword evidence="1" id="KW-0328">Glycosyltransferase</keyword>
<dbReference type="Proteomes" id="UP001524587">
    <property type="component" value="Unassembled WGS sequence"/>
</dbReference>
<comment type="caution">
    <text evidence="3">The sequence shown here is derived from an EMBL/GenBank/DDBJ whole genome shotgun (WGS) entry which is preliminary data.</text>
</comment>
<reference evidence="3 4" key="1">
    <citation type="submission" date="2022-06" db="EMBL/GenBank/DDBJ databases">
        <title>Endosaccharibacter gen. nov., sp. nov., endophytic bacteria isolated from sugarcane.</title>
        <authorList>
            <person name="Pitiwittayakul N."/>
            <person name="Yukphan P."/>
            <person name="Charoenyingcharoen P."/>
            <person name="Tanasupawat S."/>
        </authorList>
    </citation>
    <scope>NUCLEOTIDE SEQUENCE [LARGE SCALE GENOMIC DNA]</scope>
    <source>
        <strain evidence="3 4">KSS8</strain>
    </source>
</reference>
<keyword evidence="2" id="KW-0808">Transferase</keyword>
<dbReference type="EMBL" id="JAMSKV010000012">
    <property type="protein sequence ID" value="MCQ8279422.1"/>
    <property type="molecule type" value="Genomic_DNA"/>
</dbReference>
<dbReference type="CDD" id="cd03811">
    <property type="entry name" value="GT4_GT28_WabH-like"/>
    <property type="match status" value="1"/>
</dbReference>
<evidence type="ECO:0000256" key="1">
    <source>
        <dbReference type="ARBA" id="ARBA00022676"/>
    </source>
</evidence>
<sequence length="334" mass="35934">MAGSPAGGAELFFERLSIALAADGVEILPLIRRNAGRAERLREGGLAPVELRFGGRLDLFTRPAIRRALATFSPRVAIAWMSRAARMTPEGDHVLAGRLGGFYDLGHYRHCDHLIGNTHGIVRWIREQGWPAERVHYLPNFAAELSGAAPARPASVPAGAKLVLALGRLHRNKAFDVLIRTMPLLPGVHVLIAGEGPEREALQALARSEGVADRLHMPGWAQHTAGLVAACDVLVCPSRHEPLGNVVIEGFSGARPVVAARAQGPVELIHDGEDGVLAALEDPRALAEALASVLDDPVRAAGLAAAGRARFEQEFAVRPVLDRWHDFLQRAEKI</sequence>
<proteinExistence type="predicted"/>
<dbReference type="Gene3D" id="3.40.50.2000">
    <property type="entry name" value="Glycogen Phosphorylase B"/>
    <property type="match status" value="2"/>
</dbReference>
<evidence type="ECO:0000256" key="2">
    <source>
        <dbReference type="ARBA" id="ARBA00022679"/>
    </source>
</evidence>
<gene>
    <name evidence="3" type="ORF">NFI95_13330</name>
</gene>
<dbReference type="SUPFAM" id="SSF53756">
    <property type="entry name" value="UDP-Glycosyltransferase/glycogen phosphorylase"/>
    <property type="match status" value="1"/>
</dbReference>
<accession>A0ABT1WB05</accession>
<keyword evidence="4" id="KW-1185">Reference proteome</keyword>